<dbReference type="AlphaFoldDB" id="A0A8J6J0P0"/>
<keyword evidence="2" id="KW-1133">Transmembrane helix</keyword>
<accession>A0A8J6J0P0</accession>
<feature type="transmembrane region" description="Helical" evidence="2">
    <location>
        <begin position="131"/>
        <end position="149"/>
    </location>
</feature>
<feature type="transmembrane region" description="Helical" evidence="2">
    <location>
        <begin position="90"/>
        <end position="111"/>
    </location>
</feature>
<keyword evidence="5" id="KW-1185">Reference proteome</keyword>
<name>A0A8J6J0P0_9FIRM</name>
<gene>
    <name evidence="4" type="ORF">H8S11_02650</name>
</gene>
<dbReference type="Gene3D" id="1.10.260.40">
    <property type="entry name" value="lambda repressor-like DNA-binding domains"/>
    <property type="match status" value="1"/>
</dbReference>
<dbReference type="RefSeq" id="WP_147572144.1">
    <property type="nucleotide sequence ID" value="NZ_JACOPO010000001.1"/>
</dbReference>
<dbReference type="Proteomes" id="UP000628736">
    <property type="component" value="Unassembled WGS sequence"/>
</dbReference>
<dbReference type="PANTHER" id="PTHR46558:SF13">
    <property type="entry name" value="HTH-TYPE TRANSCRIPTIONAL REGULATOR IMMR"/>
    <property type="match status" value="1"/>
</dbReference>
<evidence type="ECO:0000256" key="2">
    <source>
        <dbReference type="SAM" id="Phobius"/>
    </source>
</evidence>
<sequence length="152" mass="16469">MLSERIYQFRRNSGLSQEQLAEKIGVSRQAISKWESGISTPELEKLLALSECFDITIDELVKDEAFTQGTNEVPQELEKTKDPKAIEMKVGIGLCLVGAICLILFGAMMVLSPSAAEQLNAASTVTLSGSGILIILCVLSMVIGLALILRKK</sequence>
<evidence type="ECO:0000259" key="3">
    <source>
        <dbReference type="PROSITE" id="PS50943"/>
    </source>
</evidence>
<evidence type="ECO:0000313" key="5">
    <source>
        <dbReference type="Proteomes" id="UP000628736"/>
    </source>
</evidence>
<dbReference type="Pfam" id="PF01381">
    <property type="entry name" value="HTH_3"/>
    <property type="match status" value="1"/>
</dbReference>
<keyword evidence="1" id="KW-0238">DNA-binding</keyword>
<protein>
    <submittedName>
        <fullName evidence="4">Helix-turn-helix domain-containing protein</fullName>
    </submittedName>
</protein>
<proteinExistence type="predicted"/>
<dbReference type="InterPro" id="IPR001387">
    <property type="entry name" value="Cro/C1-type_HTH"/>
</dbReference>
<dbReference type="EMBL" id="JACOPO010000001">
    <property type="protein sequence ID" value="MBC5721724.1"/>
    <property type="molecule type" value="Genomic_DNA"/>
</dbReference>
<evidence type="ECO:0000256" key="1">
    <source>
        <dbReference type="ARBA" id="ARBA00023125"/>
    </source>
</evidence>
<organism evidence="4 5">
    <name type="scientific">Flintibacter hominis</name>
    <dbReference type="NCBI Taxonomy" id="2763048"/>
    <lineage>
        <taxon>Bacteria</taxon>
        <taxon>Bacillati</taxon>
        <taxon>Bacillota</taxon>
        <taxon>Clostridia</taxon>
        <taxon>Eubacteriales</taxon>
        <taxon>Flintibacter</taxon>
    </lineage>
</organism>
<reference evidence="4" key="1">
    <citation type="submission" date="2020-08" db="EMBL/GenBank/DDBJ databases">
        <title>Genome public.</title>
        <authorList>
            <person name="Liu C."/>
            <person name="Sun Q."/>
        </authorList>
    </citation>
    <scope>NUCLEOTIDE SEQUENCE</scope>
    <source>
        <strain evidence="4">NSJ-23</strain>
    </source>
</reference>
<dbReference type="GO" id="GO:0003677">
    <property type="term" value="F:DNA binding"/>
    <property type="evidence" value="ECO:0007669"/>
    <property type="project" value="UniProtKB-KW"/>
</dbReference>
<comment type="caution">
    <text evidence="4">The sequence shown here is derived from an EMBL/GenBank/DDBJ whole genome shotgun (WGS) entry which is preliminary data.</text>
</comment>
<feature type="domain" description="HTH cro/C1-type" evidence="3">
    <location>
        <begin position="6"/>
        <end position="60"/>
    </location>
</feature>
<dbReference type="PANTHER" id="PTHR46558">
    <property type="entry name" value="TRACRIPTIONAL REGULATORY PROTEIN-RELATED-RELATED"/>
    <property type="match status" value="1"/>
</dbReference>
<keyword evidence="2" id="KW-0812">Transmembrane</keyword>
<evidence type="ECO:0000313" key="4">
    <source>
        <dbReference type="EMBL" id="MBC5721724.1"/>
    </source>
</evidence>
<dbReference type="InterPro" id="IPR010982">
    <property type="entry name" value="Lambda_DNA-bd_dom_sf"/>
</dbReference>
<dbReference type="SUPFAM" id="SSF47413">
    <property type="entry name" value="lambda repressor-like DNA-binding domains"/>
    <property type="match status" value="1"/>
</dbReference>
<dbReference type="PROSITE" id="PS50943">
    <property type="entry name" value="HTH_CROC1"/>
    <property type="match status" value="1"/>
</dbReference>
<dbReference type="SMART" id="SM00530">
    <property type="entry name" value="HTH_XRE"/>
    <property type="match status" value="1"/>
</dbReference>
<keyword evidence="2" id="KW-0472">Membrane</keyword>
<dbReference type="CDD" id="cd00093">
    <property type="entry name" value="HTH_XRE"/>
    <property type="match status" value="1"/>
</dbReference>